<organism evidence="1 2">
    <name type="scientific">Neobacillus cucumis</name>
    <dbReference type="NCBI Taxonomy" id="1740721"/>
    <lineage>
        <taxon>Bacteria</taxon>
        <taxon>Bacillati</taxon>
        <taxon>Bacillota</taxon>
        <taxon>Bacilli</taxon>
        <taxon>Bacillales</taxon>
        <taxon>Bacillaceae</taxon>
        <taxon>Neobacillus</taxon>
    </lineage>
</organism>
<sequence length="315" mass="35807">MSKQRKYSLEQIKSQGSDGFFEILTKRISLSDLNSLLLDIFRIRTTASTPSNLLKKYSENRFVQPAGISPIELKHLELELLQLAESLCFTPILLSPVAQLGSCSIIAPVNQNKVISALRGTEVVADSTNSLALYICDHLKKGEFNNKNDFVRFCNSQRIVRAQSFSKAGLLPHFHIFSLVTSGIDKGSYSFEKKALTEHFEMYHRIFRTIMNPKITFRFIQTEGYKDGNGLINRITEYIQEIAPHINLDNNIEVVENSYYQGLQFKVIIEENGEEIFIGDGGFVNWSQKLLGIKKERMLISAIGLDRLLVLKNKH</sequence>
<protein>
    <submittedName>
        <fullName evidence="1">Uncharacterized protein</fullName>
    </submittedName>
</protein>
<reference evidence="1 2" key="1">
    <citation type="submission" date="2017-11" db="EMBL/GenBank/DDBJ databases">
        <title>Comparitive Functional Genomics of Dry Heat Resistant strains isolated from the Viking Spacecraft.</title>
        <authorList>
            <person name="Seuylemezian A."/>
            <person name="Cooper K."/>
            <person name="Vaishampayan P."/>
        </authorList>
    </citation>
    <scope>NUCLEOTIDE SEQUENCE [LARGE SCALE GENOMIC DNA]</scope>
    <source>
        <strain evidence="1 2">V32-6</strain>
    </source>
</reference>
<keyword evidence="2" id="KW-1185">Reference proteome</keyword>
<evidence type="ECO:0000313" key="2">
    <source>
        <dbReference type="Proteomes" id="UP000234950"/>
    </source>
</evidence>
<proteinExistence type="predicted"/>
<accession>A0A2N5HSA4</accession>
<dbReference type="Proteomes" id="UP000234950">
    <property type="component" value="Unassembled WGS sequence"/>
</dbReference>
<evidence type="ECO:0000313" key="1">
    <source>
        <dbReference type="EMBL" id="PLS08415.1"/>
    </source>
</evidence>
<dbReference type="EMBL" id="PGVE01000017">
    <property type="protein sequence ID" value="PLS08415.1"/>
    <property type="molecule type" value="Genomic_DNA"/>
</dbReference>
<name>A0A2N5HSA4_9BACI</name>
<dbReference type="AlphaFoldDB" id="A0A2N5HSA4"/>
<comment type="caution">
    <text evidence="1">The sequence shown here is derived from an EMBL/GenBank/DDBJ whole genome shotgun (WGS) entry which is preliminary data.</text>
</comment>
<dbReference type="OrthoDB" id="7942934at2"/>
<dbReference type="RefSeq" id="WP_101646434.1">
    <property type="nucleotide sequence ID" value="NZ_PGVE01000017.1"/>
</dbReference>
<gene>
    <name evidence="1" type="ORF">CVD27_03130</name>
</gene>